<accession>A0A1J1H5L6</accession>
<dbReference type="GeneID" id="39734990"/>
<keyword evidence="2" id="KW-1185">Reference proteome</keyword>
<organism evidence="1 2">
    <name type="scientific">Plasmodium relictum</name>
    <dbReference type="NCBI Taxonomy" id="85471"/>
    <lineage>
        <taxon>Eukaryota</taxon>
        <taxon>Sar</taxon>
        <taxon>Alveolata</taxon>
        <taxon>Apicomplexa</taxon>
        <taxon>Aconoidasida</taxon>
        <taxon>Haemosporida</taxon>
        <taxon>Plasmodiidae</taxon>
        <taxon>Plasmodium</taxon>
        <taxon>Plasmodium (Haemamoeba)</taxon>
    </lineage>
</organism>
<dbReference type="Proteomes" id="UP000220158">
    <property type="component" value="Chromosome 5"/>
</dbReference>
<dbReference type="RefSeq" id="XP_028531898.1">
    <property type="nucleotide sequence ID" value="XM_028675295.1"/>
</dbReference>
<gene>
    <name evidence="1" type="ORF">PRELSG_0504700</name>
</gene>
<protein>
    <submittedName>
        <fullName evidence="1">Uncharacterized protein</fullName>
    </submittedName>
</protein>
<dbReference type="KEGG" id="prel:PRELSG_0504700"/>
<dbReference type="OrthoDB" id="384883at2759"/>
<evidence type="ECO:0000313" key="1">
    <source>
        <dbReference type="EMBL" id="CRG98889.1"/>
    </source>
</evidence>
<evidence type="ECO:0000313" key="2">
    <source>
        <dbReference type="Proteomes" id="UP000220158"/>
    </source>
</evidence>
<dbReference type="EMBL" id="LN835300">
    <property type="protein sequence ID" value="CRG98889.1"/>
    <property type="molecule type" value="Genomic_DNA"/>
</dbReference>
<dbReference type="VEuPathDB" id="PlasmoDB:PRELSG_0504700"/>
<dbReference type="AlphaFoldDB" id="A0A1J1H5L6"/>
<name>A0A1J1H5L6_PLARL</name>
<sequence>MKIVTKNNTLVITKTLLKVNKKYYSNKISIPKRWNNDISLNNNDFKKYSYNIKKDNYINKEENKKIEGISNLNELVDKNDKIEWKTTTEENPDNSLKKRKRNIIKYNRDMLLKNIEKTTLSKLYLHIEELNYESIFKYKNIKNIITIKNKIEILKYLNSSLLGSNKGKYYILKVLMFTIVSDINNYKINELIYILYIYKNNNMLNPFLILHITNKIFDDTYIKNMNINEFVLIIDILNVPLLIMKKFEKNVNYFININIKKFKFMDYFAISYFLAKNNLYNETIMNFVSHFYANYANILLYFILNKKNKNLISDKNSDKANLMIKKSQELKYGNKMKNITELLENKKHNKDISSMIKDNKREILYNFFCKDSNVLCFTKQIHKHLFVLSKYGYKNVHIYYSILKIITLRSNYFKPFEISSILKSLKNLNYFNSFLFKNLIDNIKKNLSQYKTNVLLDCLNVLSFFNFNDNSLITKILISLPRTISTYTSNDFLKLLFFMNNFIPFSKYFRIFLNQKILYFSSSLSLYHLICLLKIFTHQNLISKPIFYLLKIKIKKFLSSDYNHNSIKYDFMKENLKYTKNYTLYNISLKNLYDIIHIMNSMSIQDEELAYTCLKSMFIIQSKSEKLEIDELKYMIYSCCYFILVNNNYDSFLTSALYLNIQRFFFCFDPYLIKFDKNIQRKENSRNTYKNGTVYLNKKEHFLISLNNEKLKKKKNIDHEFIYDKNLEKIRDLQIETDLYITIILTFITEFVYHYYYLRKEIVNFYNFDIKYIRDIFKRVEKIEKKESNNNCILKKFFPIIYSTYVSNLLLKKNPANKYYISTYFLEVFQKNNDFMESEHIKREMIYHQNSLREIYEILKSIKQRYYFFKFIDMTKKNSVFLYIHYIFVKNIKDKSKMAILFGTKNYYYTTINKLQTDLNSSDPSTIFDTKFLTKSAIAQLQYFKIFFNNVYLIPFKLWQDMSFKEKKQFFVNLLNL</sequence>
<proteinExistence type="predicted"/>
<reference evidence="1 2" key="1">
    <citation type="submission" date="2015-04" db="EMBL/GenBank/DDBJ databases">
        <authorList>
            <consortium name="Pathogen Informatics"/>
        </authorList>
    </citation>
    <scope>NUCLEOTIDE SEQUENCE [LARGE SCALE GENOMIC DNA]</scope>
    <source>
        <strain evidence="1 2">SGS1</strain>
    </source>
</reference>
<dbReference type="OMA" id="NFMSVRY"/>